<gene>
    <name evidence="1" type="ORF">MANES_05G121900v8</name>
</gene>
<proteinExistence type="predicted"/>
<accession>A0ACB7HRH4</accession>
<keyword evidence="2" id="KW-1185">Reference proteome</keyword>
<organism evidence="1 2">
    <name type="scientific">Manihot esculenta</name>
    <name type="common">Cassava</name>
    <name type="synonym">Jatropha manihot</name>
    <dbReference type="NCBI Taxonomy" id="3983"/>
    <lineage>
        <taxon>Eukaryota</taxon>
        <taxon>Viridiplantae</taxon>
        <taxon>Streptophyta</taxon>
        <taxon>Embryophyta</taxon>
        <taxon>Tracheophyta</taxon>
        <taxon>Spermatophyta</taxon>
        <taxon>Magnoliopsida</taxon>
        <taxon>eudicotyledons</taxon>
        <taxon>Gunneridae</taxon>
        <taxon>Pentapetalae</taxon>
        <taxon>rosids</taxon>
        <taxon>fabids</taxon>
        <taxon>Malpighiales</taxon>
        <taxon>Euphorbiaceae</taxon>
        <taxon>Crotonoideae</taxon>
        <taxon>Manihoteae</taxon>
        <taxon>Manihot</taxon>
    </lineage>
</organism>
<comment type="caution">
    <text evidence="1">The sequence shown here is derived from an EMBL/GenBank/DDBJ whole genome shotgun (WGS) entry which is preliminary data.</text>
</comment>
<sequence length="574" mass="64893">MAYYKVFISVSLYTYISSLLVTSTAIVHSSDISCLKSIKDSVEDPGNSLVSWNFHNDSNGFICLFTGVDCWHPDENRVLNLRLSKMRLKGQFPRGLENCTSLTGLDLSVNEFHGTIPLDIEKKIPFVTSLDISFNNFSGEIPPSIANCRFLNVLKLDHNRLNGRIPQQLGQLERIKTFSVANNLLSGQVPNFVNGNIPAENYADNIRLCGGPLEECTPPRKINWKVIGYTLSAVSVMVTLACCVPWVPVGEKKKKMTTAAAIIMQMIRRKKVKKEELVDGFPMQETEISKLEKFVTRMSYIDLSIATENFSQQNIIGQGQMGTMYKATLPNGWCLAVKRLHNSQQFEQQFMSELKTLGRFRHDNLVPLLGFSIELKERLLVYKYISNGNLFDWLHSAEDKRKILEWPLRVKIAVGLARGLAWLHHSCKFHLANLNINSKSVLLDKNFEPKLSNFGRARRSLAAKTEFLESSSVKEDVYNFGIVVLEMITSKYPTSTGSSGRSLEEYVSSISTSSASCTYDAIDKCLIGKGHDDEIFQLFRIACDCVQQLPKRRPNMLLVYEMIRDIRETQVLPN</sequence>
<dbReference type="EMBL" id="CM004391">
    <property type="protein sequence ID" value="KAG8654413.1"/>
    <property type="molecule type" value="Genomic_DNA"/>
</dbReference>
<protein>
    <submittedName>
        <fullName evidence="1">Uncharacterized protein</fullName>
    </submittedName>
</protein>
<dbReference type="Proteomes" id="UP000091857">
    <property type="component" value="Chromosome 5"/>
</dbReference>
<evidence type="ECO:0000313" key="2">
    <source>
        <dbReference type="Proteomes" id="UP000091857"/>
    </source>
</evidence>
<name>A0ACB7HRH4_MANES</name>
<reference evidence="2" key="1">
    <citation type="journal article" date="2016" name="Nat. Biotechnol.">
        <title>Sequencing wild and cultivated cassava and related species reveals extensive interspecific hybridization and genetic diversity.</title>
        <authorList>
            <person name="Bredeson J.V."/>
            <person name="Lyons J.B."/>
            <person name="Prochnik S.E."/>
            <person name="Wu G.A."/>
            <person name="Ha C.M."/>
            <person name="Edsinger-Gonzales E."/>
            <person name="Grimwood J."/>
            <person name="Schmutz J."/>
            <person name="Rabbi I.Y."/>
            <person name="Egesi C."/>
            <person name="Nauluvula P."/>
            <person name="Lebot V."/>
            <person name="Ndunguru J."/>
            <person name="Mkamilo G."/>
            <person name="Bart R.S."/>
            <person name="Setter T.L."/>
            <person name="Gleadow R.M."/>
            <person name="Kulakow P."/>
            <person name="Ferguson M.E."/>
            <person name="Rounsley S."/>
            <person name="Rokhsar D.S."/>
        </authorList>
    </citation>
    <scope>NUCLEOTIDE SEQUENCE [LARGE SCALE GENOMIC DNA]</scope>
    <source>
        <strain evidence="2">cv. AM560-2</strain>
    </source>
</reference>
<evidence type="ECO:0000313" key="1">
    <source>
        <dbReference type="EMBL" id="KAG8654413.1"/>
    </source>
</evidence>